<dbReference type="NCBIfam" id="TIGR03016">
    <property type="entry name" value="pepcterm_hypo_1"/>
    <property type="match status" value="1"/>
</dbReference>
<dbReference type="InterPro" id="IPR018759">
    <property type="entry name" value="BBP2_2"/>
</dbReference>
<comment type="caution">
    <text evidence="2">The sequence shown here is derived from an EMBL/GenBank/DDBJ whole genome shotgun (WGS) entry which is preliminary data.</text>
</comment>
<dbReference type="Gene3D" id="2.40.160.10">
    <property type="entry name" value="Porin"/>
    <property type="match status" value="1"/>
</dbReference>
<dbReference type="AlphaFoldDB" id="A0A919BMI1"/>
<evidence type="ECO:0000313" key="3">
    <source>
        <dbReference type="Proteomes" id="UP000623842"/>
    </source>
</evidence>
<proteinExistence type="predicted"/>
<reference evidence="2" key="2">
    <citation type="submission" date="2020-09" db="EMBL/GenBank/DDBJ databases">
        <authorList>
            <person name="Sun Q."/>
            <person name="Kim S."/>
        </authorList>
    </citation>
    <scope>NUCLEOTIDE SEQUENCE</scope>
    <source>
        <strain evidence="2">KCTC 42731</strain>
    </source>
</reference>
<protein>
    <recommendedName>
        <fullName evidence="4">TIGR03016 family PEP-CTERM system-associated outer membrane protein</fullName>
    </recommendedName>
</protein>
<dbReference type="Pfam" id="PF10082">
    <property type="entry name" value="BBP2_2"/>
    <property type="match status" value="1"/>
</dbReference>
<evidence type="ECO:0008006" key="4">
    <source>
        <dbReference type="Google" id="ProtNLM"/>
    </source>
</evidence>
<dbReference type="EMBL" id="BNCK01000007">
    <property type="protein sequence ID" value="GHF99418.1"/>
    <property type="molecule type" value="Genomic_DNA"/>
</dbReference>
<dbReference type="InterPro" id="IPR023614">
    <property type="entry name" value="Porin_dom_sf"/>
</dbReference>
<dbReference type="InterPro" id="IPR017467">
    <property type="entry name" value="CHP03016_PEP-CTERM"/>
</dbReference>
<sequence length="531" mass="60102">MATMATDTVKQNKVALAICATLLSYSTAAADWQFTPSVSLEETYTDNVAVTDTNEISSLVSQAGLLFDSSYKSRLIDFNLKSKSVYAFYSHDHDIDNDFHEVKSDITAKLGNSGFAVIGNVSVRNQSRNAARNALADIVSADTARVENYGAGLSYNVANSEFQLTSSIIYSDIKTEDNIGEQNGFVASLNTQNGNSADHVFWNLQSNYQERKNSGRKSEQYQAELKIGWITNWHINPFIRYYDEDNSGTMANSGTNESNSYGIGVRWLINPRMFLDISYNNPIDDTVDIEGKEQKEYVDATLNWQPTSRTSLEASYSQRFFGDTYRFNLTHKNRRLTNTISYDERVLSFTRNNFAAISQGIFWCPDGNATNLESCFISGDSDIDQSGYRLVRITDYQLVEDDVLSLNKTLNWRSELSLTRTKFIFNAATTEREDLNTRIKNDSKRASFEASRRVSGRSNVKLTASYTENSFQLNTADERTDRYRQVGVGYDKSLNSNLTVKFDLRHVNRHSTDSQFNYDEGRVTLSIIKDF</sequence>
<reference evidence="2" key="1">
    <citation type="journal article" date="2014" name="Int. J. Syst. Evol. Microbiol.">
        <title>Complete genome sequence of Corynebacterium casei LMG S-19264T (=DSM 44701T), isolated from a smear-ripened cheese.</title>
        <authorList>
            <consortium name="US DOE Joint Genome Institute (JGI-PGF)"/>
            <person name="Walter F."/>
            <person name="Albersmeier A."/>
            <person name="Kalinowski J."/>
            <person name="Ruckert C."/>
        </authorList>
    </citation>
    <scope>NUCLEOTIDE SEQUENCE</scope>
    <source>
        <strain evidence="2">KCTC 42731</strain>
    </source>
</reference>
<keyword evidence="3" id="KW-1185">Reference proteome</keyword>
<evidence type="ECO:0000256" key="1">
    <source>
        <dbReference type="SAM" id="SignalP"/>
    </source>
</evidence>
<organism evidence="2 3">
    <name type="scientific">Thalassotalea marina</name>
    <dbReference type="NCBI Taxonomy" id="1673741"/>
    <lineage>
        <taxon>Bacteria</taxon>
        <taxon>Pseudomonadati</taxon>
        <taxon>Pseudomonadota</taxon>
        <taxon>Gammaproteobacteria</taxon>
        <taxon>Alteromonadales</taxon>
        <taxon>Colwelliaceae</taxon>
        <taxon>Thalassotalea</taxon>
    </lineage>
</organism>
<feature type="signal peptide" evidence="1">
    <location>
        <begin position="1"/>
        <end position="29"/>
    </location>
</feature>
<feature type="chain" id="PRO_5037264381" description="TIGR03016 family PEP-CTERM system-associated outer membrane protein" evidence="1">
    <location>
        <begin position="30"/>
        <end position="531"/>
    </location>
</feature>
<name>A0A919BMI1_9GAMM</name>
<dbReference type="SUPFAM" id="SSF56935">
    <property type="entry name" value="Porins"/>
    <property type="match status" value="1"/>
</dbReference>
<dbReference type="Proteomes" id="UP000623842">
    <property type="component" value="Unassembled WGS sequence"/>
</dbReference>
<keyword evidence="1" id="KW-0732">Signal</keyword>
<dbReference type="RefSeq" id="WP_189772182.1">
    <property type="nucleotide sequence ID" value="NZ_BNCK01000007.1"/>
</dbReference>
<evidence type="ECO:0000313" key="2">
    <source>
        <dbReference type="EMBL" id="GHF99418.1"/>
    </source>
</evidence>
<gene>
    <name evidence="2" type="ORF">GCM10017161_29820</name>
</gene>
<accession>A0A919BMI1</accession>